<dbReference type="InterPro" id="IPR050490">
    <property type="entry name" value="Bact_solute-bd_prot1"/>
</dbReference>
<dbReference type="Gene3D" id="3.40.190.10">
    <property type="entry name" value="Periplasmic binding protein-like II"/>
    <property type="match status" value="2"/>
</dbReference>
<feature type="signal peptide" evidence="4">
    <location>
        <begin position="1"/>
        <end position="22"/>
    </location>
</feature>
<sequence>MKRWVNLVAASGAILLSTSAMAETTLTIATVNNSDMIVMQRLSKAFEKEHPDIKLNWVILEENVLRQRLTTDIATKGGQYDILTIGLFEAPMWGKQGWLVPFDNPPESYDMDDVLQAVRDGLSYEGKLYAVPFYVESQMTLYRKDLFEKAGVAMPDQPTWDEVKELAAKLNDPEHGVYGICLRGKPGWGENIGQMTTVANSYGARWFDMDWHAQLDTPQWKEALEMYVGLLRDYGPPGASSNGYNENLSLFASGKCAMWMDATVSAGFLENPKESTVVGKVGYAPEPIGKFEKGSHSLWAWALAVPVSSQHPDLAKSFIYWATSKDYIKMVAEETGWASVPPGTRKSTYDNPEYQKAASFAKLTMDAISTANMMDATQEKVPYRGISFVGIPEFQAIGTMVGQYFAAAVAGSTSIDQALKDAQAATERAMQQAGYVN</sequence>
<dbReference type="EMBL" id="FUXL01000009">
    <property type="protein sequence ID" value="SKA23811.1"/>
    <property type="molecule type" value="Genomic_DNA"/>
</dbReference>
<keyword evidence="4" id="KW-0732">Signal</keyword>
<keyword evidence="3" id="KW-0574">Periplasm</keyword>
<evidence type="ECO:0000313" key="5">
    <source>
        <dbReference type="EMBL" id="SKA23811.1"/>
    </source>
</evidence>
<evidence type="ECO:0000256" key="1">
    <source>
        <dbReference type="ARBA" id="ARBA00004418"/>
    </source>
</evidence>
<dbReference type="Pfam" id="PF01547">
    <property type="entry name" value="SBP_bac_1"/>
    <property type="match status" value="1"/>
</dbReference>
<dbReference type="OrthoDB" id="9804061at2"/>
<dbReference type="RefSeq" id="WP_078709104.1">
    <property type="nucleotide sequence ID" value="NZ_FUXL01000009.1"/>
</dbReference>
<dbReference type="GO" id="GO:0042597">
    <property type="term" value="C:periplasmic space"/>
    <property type="evidence" value="ECO:0007669"/>
    <property type="project" value="UniProtKB-SubCell"/>
</dbReference>
<name>A0A1T4S7K5_9HYPH</name>
<organism evidence="5 6">
    <name type="scientific">Consotaella salsifontis</name>
    <dbReference type="NCBI Taxonomy" id="1365950"/>
    <lineage>
        <taxon>Bacteria</taxon>
        <taxon>Pseudomonadati</taxon>
        <taxon>Pseudomonadota</taxon>
        <taxon>Alphaproteobacteria</taxon>
        <taxon>Hyphomicrobiales</taxon>
        <taxon>Aurantimonadaceae</taxon>
        <taxon>Consotaella</taxon>
    </lineage>
</organism>
<dbReference type="PANTHER" id="PTHR43649">
    <property type="entry name" value="ARABINOSE-BINDING PROTEIN-RELATED"/>
    <property type="match status" value="1"/>
</dbReference>
<dbReference type="PANTHER" id="PTHR43649:SF12">
    <property type="entry name" value="DIACETYLCHITOBIOSE BINDING PROTEIN DASA"/>
    <property type="match status" value="1"/>
</dbReference>
<dbReference type="InterPro" id="IPR006059">
    <property type="entry name" value="SBP"/>
</dbReference>
<dbReference type="AlphaFoldDB" id="A0A1T4S7K5"/>
<reference evidence="5 6" key="1">
    <citation type="submission" date="2017-02" db="EMBL/GenBank/DDBJ databases">
        <authorList>
            <person name="Peterson S.W."/>
        </authorList>
    </citation>
    <scope>NUCLEOTIDE SEQUENCE [LARGE SCALE GENOMIC DNA]</scope>
    <source>
        <strain evidence="5 6">USBA 369</strain>
    </source>
</reference>
<keyword evidence="6" id="KW-1185">Reference proteome</keyword>
<comment type="subcellular location">
    <subcellularLocation>
        <location evidence="1">Periplasm</location>
    </subcellularLocation>
</comment>
<protein>
    <submittedName>
        <fullName evidence="5">Sorbitol/mannitol transport system substrate-binding protein</fullName>
    </submittedName>
</protein>
<dbReference type="Proteomes" id="UP000190135">
    <property type="component" value="Unassembled WGS sequence"/>
</dbReference>
<evidence type="ECO:0000256" key="2">
    <source>
        <dbReference type="ARBA" id="ARBA00008520"/>
    </source>
</evidence>
<dbReference type="STRING" id="1365950.SAMN05428963_10941"/>
<evidence type="ECO:0000256" key="4">
    <source>
        <dbReference type="SAM" id="SignalP"/>
    </source>
</evidence>
<evidence type="ECO:0000313" key="6">
    <source>
        <dbReference type="Proteomes" id="UP000190135"/>
    </source>
</evidence>
<gene>
    <name evidence="5" type="ORF">SAMN05428963_10941</name>
</gene>
<comment type="similarity">
    <text evidence="2">Belongs to the bacterial solute-binding protein 1 family.</text>
</comment>
<accession>A0A1T4S7K5</accession>
<dbReference type="SUPFAM" id="SSF53850">
    <property type="entry name" value="Periplasmic binding protein-like II"/>
    <property type="match status" value="1"/>
</dbReference>
<proteinExistence type="inferred from homology"/>
<evidence type="ECO:0000256" key="3">
    <source>
        <dbReference type="ARBA" id="ARBA00022764"/>
    </source>
</evidence>
<dbReference type="CDD" id="cd13585">
    <property type="entry name" value="PBP2_TMBP_like"/>
    <property type="match status" value="1"/>
</dbReference>
<feature type="chain" id="PRO_5012639936" evidence="4">
    <location>
        <begin position="23"/>
        <end position="437"/>
    </location>
</feature>